<feature type="domain" description="Chaplin" evidence="8">
    <location>
        <begin position="48"/>
        <end position="88"/>
    </location>
</feature>
<dbReference type="PROSITE" id="PS51884">
    <property type="entry name" value="CHAPLIN"/>
    <property type="match status" value="1"/>
</dbReference>
<proteinExistence type="predicted"/>
<comment type="caution">
    <text evidence="9">The sequence shown here is derived from an EMBL/GenBank/DDBJ whole genome shotgun (WGS) entry which is preliminary data.</text>
</comment>
<evidence type="ECO:0000259" key="8">
    <source>
        <dbReference type="PROSITE" id="PS51884"/>
    </source>
</evidence>
<dbReference type="AlphaFoldDB" id="A0A4U5WXM9"/>
<evidence type="ECO:0000313" key="9">
    <source>
        <dbReference type="EMBL" id="TKT06662.1"/>
    </source>
</evidence>
<keyword evidence="2" id="KW-0134">Cell wall</keyword>
<name>A0A4U5WXM9_STRGB</name>
<dbReference type="GO" id="GO:0007155">
    <property type="term" value="P:cell adhesion"/>
    <property type="evidence" value="ECO:0007669"/>
    <property type="project" value="UniProtKB-KW"/>
</dbReference>
<dbReference type="InterPro" id="IPR005528">
    <property type="entry name" value="ChpA-H"/>
</dbReference>
<evidence type="ECO:0000256" key="5">
    <source>
        <dbReference type="ARBA" id="ARBA00022889"/>
    </source>
</evidence>
<evidence type="ECO:0000256" key="4">
    <source>
        <dbReference type="ARBA" id="ARBA00022729"/>
    </source>
</evidence>
<evidence type="ECO:0000256" key="6">
    <source>
        <dbReference type="ARBA" id="ARBA00023087"/>
    </source>
</evidence>
<evidence type="ECO:0000256" key="2">
    <source>
        <dbReference type="ARBA" id="ARBA00022512"/>
    </source>
</evidence>
<dbReference type="Pfam" id="PF03777">
    <property type="entry name" value="ChpA-C"/>
    <property type="match status" value="1"/>
</dbReference>
<dbReference type="RefSeq" id="WP_137303036.1">
    <property type="nucleotide sequence ID" value="NZ_BMVD01000022.1"/>
</dbReference>
<sequence length="109" mass="10551">MSKAREHDESGVSVLRGAGLAAAAGAVVLAGAVAASADSGAQGAAVGSPGVLSGNVVQIPIDIPVNACGNTVNVIGLLNPSFGNACVDTGWHTGMQSGQPHRSGPAWHG</sequence>
<accession>A0A4U5WXM9</accession>
<protein>
    <submittedName>
        <fullName evidence="9">Chaplin</fullName>
    </submittedName>
</protein>
<gene>
    <name evidence="9" type="ORF">E4U92_26810</name>
</gene>
<dbReference type="Proteomes" id="UP000308632">
    <property type="component" value="Unassembled WGS sequence"/>
</dbReference>
<organism evidence="9 10">
    <name type="scientific">Streptomyces galbus</name>
    <dbReference type="NCBI Taxonomy" id="33898"/>
    <lineage>
        <taxon>Bacteria</taxon>
        <taxon>Bacillati</taxon>
        <taxon>Actinomycetota</taxon>
        <taxon>Actinomycetes</taxon>
        <taxon>Kitasatosporales</taxon>
        <taxon>Streptomycetaceae</taxon>
        <taxon>Streptomyces</taxon>
    </lineage>
</organism>
<comment type="subcellular location">
    <subcellularLocation>
        <location evidence="1">Secreted</location>
        <location evidence="1">Cell wall</location>
    </subcellularLocation>
</comment>
<evidence type="ECO:0000256" key="1">
    <source>
        <dbReference type="ARBA" id="ARBA00004191"/>
    </source>
</evidence>
<evidence type="ECO:0000313" key="10">
    <source>
        <dbReference type="Proteomes" id="UP000308632"/>
    </source>
</evidence>
<keyword evidence="4" id="KW-0732">Signal</keyword>
<keyword evidence="5" id="KW-0130">Cell adhesion</keyword>
<evidence type="ECO:0000256" key="7">
    <source>
        <dbReference type="PROSITE-ProRule" id="PRU01232"/>
    </source>
</evidence>
<dbReference type="EMBL" id="SZPR01000021">
    <property type="protein sequence ID" value="TKT06662.1"/>
    <property type="molecule type" value="Genomic_DNA"/>
</dbReference>
<reference evidence="9 10" key="1">
    <citation type="submission" date="2019-04" db="EMBL/GenBank/DDBJ databases">
        <title>Streptomyces lasaliensis sp.nov., an Actinomycete isolated from soil which produces the polyether antibiotic lasalocid.</title>
        <authorList>
            <person name="Erwin G."/>
            <person name="Haber C."/>
        </authorList>
    </citation>
    <scope>NUCLEOTIDE SEQUENCE [LARGE SCALE GENOMIC DNA]</scope>
    <source>
        <strain evidence="9 10">DSM 40089</strain>
    </source>
</reference>
<keyword evidence="3" id="KW-0964">Secreted</keyword>
<keyword evidence="6 7" id="KW-0034">Amyloid</keyword>
<evidence type="ECO:0000256" key="3">
    <source>
        <dbReference type="ARBA" id="ARBA00022525"/>
    </source>
</evidence>